<organism evidence="1 2">
    <name type="scientific">Streptomyces albireticuli</name>
    <dbReference type="NCBI Taxonomy" id="1940"/>
    <lineage>
        <taxon>Bacteria</taxon>
        <taxon>Bacillati</taxon>
        <taxon>Actinomycetota</taxon>
        <taxon>Actinomycetes</taxon>
        <taxon>Kitasatosporales</taxon>
        <taxon>Streptomycetaceae</taxon>
        <taxon>Streptomyces</taxon>
    </lineage>
</organism>
<dbReference type="KEGG" id="salj:SMD11_7027"/>
<reference evidence="1 2" key="1">
    <citation type="submission" date="2017-06" db="EMBL/GenBank/DDBJ databases">
        <title>Streptomyces albireticuli Genome sequencing and assembly.</title>
        <authorList>
            <person name="Wang Y."/>
            <person name="Du B."/>
            <person name="Ding Y."/>
            <person name="Liu H."/>
            <person name="Hou Q."/>
            <person name="Liu K."/>
            <person name="Yao L."/>
            <person name="Wang C."/>
        </authorList>
    </citation>
    <scope>NUCLEOTIDE SEQUENCE [LARGE SCALE GENOMIC DNA]</scope>
    <source>
        <strain evidence="1 2">MDJK11</strain>
    </source>
</reference>
<name>A0A1Z2LE68_9ACTN</name>
<sequence>MQLAAPLTLFFMVWRRMRSLIREFAGLGHDLHLIRATTERGVINGVEPPARQPGTGRGCRSTMMVAMTDETGPEPLGLCVVANVARETSHGDGGLEIRTGLRHFAPGAKVWIAPLRWDGGSPSVPVVGRRRGNSRRYSAMVIPRRFLENFRVRAVYSSALLSALGGGPLWTEERAESYVRYWGTPRLETQVEVEGTDYTRWAPPVTDPPPMELEFEGATYHLAHFNAHRARYSPLPPPLEPPPPPVGPTGS</sequence>
<gene>
    <name evidence="1" type="ORF">SMD11_7027</name>
</gene>
<evidence type="ECO:0000313" key="1">
    <source>
        <dbReference type="EMBL" id="ARZ72603.1"/>
    </source>
</evidence>
<dbReference type="EMBL" id="CP021744">
    <property type="protein sequence ID" value="ARZ72603.1"/>
    <property type="molecule type" value="Genomic_DNA"/>
</dbReference>
<proteinExistence type="predicted"/>
<evidence type="ECO:0000313" key="2">
    <source>
        <dbReference type="Proteomes" id="UP000195755"/>
    </source>
</evidence>
<dbReference type="AlphaFoldDB" id="A0A1Z2LE68"/>
<accession>A0A1Z2LE68</accession>
<dbReference type="Proteomes" id="UP000195755">
    <property type="component" value="Chromosome"/>
</dbReference>
<protein>
    <submittedName>
        <fullName evidence="1">Uncharacterized protein</fullName>
    </submittedName>
</protein>